<dbReference type="InterPro" id="IPR020904">
    <property type="entry name" value="Sc_DH/Rdtase_CS"/>
</dbReference>
<name>A0ABV7VFD5_9PROT</name>
<evidence type="ECO:0000313" key="3">
    <source>
        <dbReference type="EMBL" id="MFC3675331.1"/>
    </source>
</evidence>
<comment type="similarity">
    <text evidence="1">Belongs to the short-chain dehydrogenases/reductases (SDR) family.</text>
</comment>
<gene>
    <name evidence="3" type="ORF">ACFOOQ_07245</name>
</gene>
<dbReference type="Proteomes" id="UP001595711">
    <property type="component" value="Unassembled WGS sequence"/>
</dbReference>
<evidence type="ECO:0000256" key="2">
    <source>
        <dbReference type="SAM" id="MobiDB-lite"/>
    </source>
</evidence>
<reference evidence="4" key="1">
    <citation type="journal article" date="2019" name="Int. J. Syst. Evol. Microbiol.">
        <title>The Global Catalogue of Microorganisms (GCM) 10K type strain sequencing project: providing services to taxonomists for standard genome sequencing and annotation.</title>
        <authorList>
            <consortium name="The Broad Institute Genomics Platform"/>
            <consortium name="The Broad Institute Genome Sequencing Center for Infectious Disease"/>
            <person name="Wu L."/>
            <person name="Ma J."/>
        </authorList>
    </citation>
    <scope>NUCLEOTIDE SEQUENCE [LARGE SCALE GENOMIC DNA]</scope>
    <source>
        <strain evidence="4">KCTC 42182</strain>
    </source>
</reference>
<proteinExistence type="inferred from homology"/>
<comment type="caution">
    <text evidence="3">The sequence shown here is derived from an EMBL/GenBank/DDBJ whole genome shotgun (WGS) entry which is preliminary data.</text>
</comment>
<dbReference type="Pfam" id="PF13561">
    <property type="entry name" value="adh_short_C2"/>
    <property type="match status" value="1"/>
</dbReference>
<feature type="region of interest" description="Disordered" evidence="2">
    <location>
        <begin position="1"/>
        <end position="28"/>
    </location>
</feature>
<sequence>MARSGSATVSTTDPTATDPTSRSPDPQSHVLAGQKALVTGANSGIGRAVALALGRAGADVAVNYVDGDDAAEAVAAEIRATGGRAMTCKADVSSEDAVAVMFAAVIETFGTLDILVSNAGLQRDAAIGAMTLAQWRKVIDVNLTGQFLCARAAAAEFIRRGVVPEVSRAAGKIICMSSVHQRIPWAGHVNYAASKGGIHMMMESLAQELAPQRIRVNAIAPGAIRTPINTAAWDTPEAYEKLMTLVPYGRIGEPEDIARAAVWLASDLSDYVVGTTLFVDGGMALYPGFASGG</sequence>
<dbReference type="CDD" id="cd05358">
    <property type="entry name" value="GlcDH_SDR_c"/>
    <property type="match status" value="1"/>
</dbReference>
<organism evidence="3 4">
    <name type="scientific">Ferrovibrio xuzhouensis</name>
    <dbReference type="NCBI Taxonomy" id="1576914"/>
    <lineage>
        <taxon>Bacteria</taxon>
        <taxon>Pseudomonadati</taxon>
        <taxon>Pseudomonadota</taxon>
        <taxon>Alphaproteobacteria</taxon>
        <taxon>Rhodospirillales</taxon>
        <taxon>Rhodospirillaceae</taxon>
        <taxon>Ferrovibrio</taxon>
    </lineage>
</organism>
<dbReference type="PROSITE" id="PS00061">
    <property type="entry name" value="ADH_SHORT"/>
    <property type="match status" value="1"/>
</dbReference>
<dbReference type="InterPro" id="IPR036291">
    <property type="entry name" value="NAD(P)-bd_dom_sf"/>
</dbReference>
<dbReference type="InterPro" id="IPR002347">
    <property type="entry name" value="SDR_fam"/>
</dbReference>
<feature type="compositionally biased region" description="Low complexity" evidence="2">
    <location>
        <begin position="1"/>
        <end position="26"/>
    </location>
</feature>
<dbReference type="PRINTS" id="PR00081">
    <property type="entry name" value="GDHRDH"/>
</dbReference>
<dbReference type="RefSeq" id="WP_379723700.1">
    <property type="nucleotide sequence ID" value="NZ_JBHRYJ010000001.1"/>
</dbReference>
<evidence type="ECO:0000313" key="4">
    <source>
        <dbReference type="Proteomes" id="UP001595711"/>
    </source>
</evidence>
<dbReference type="PANTHER" id="PTHR42760:SF132">
    <property type="entry name" value="SHORT-CHAIN DEHYDROGENASE_REDUCTASE FAMILY PROTEIN"/>
    <property type="match status" value="1"/>
</dbReference>
<accession>A0ABV7VFD5</accession>
<dbReference type="PANTHER" id="PTHR42760">
    <property type="entry name" value="SHORT-CHAIN DEHYDROGENASES/REDUCTASES FAMILY MEMBER"/>
    <property type="match status" value="1"/>
</dbReference>
<dbReference type="Gene3D" id="3.40.50.720">
    <property type="entry name" value="NAD(P)-binding Rossmann-like Domain"/>
    <property type="match status" value="1"/>
</dbReference>
<dbReference type="SUPFAM" id="SSF51735">
    <property type="entry name" value="NAD(P)-binding Rossmann-fold domains"/>
    <property type="match status" value="1"/>
</dbReference>
<keyword evidence="4" id="KW-1185">Reference proteome</keyword>
<dbReference type="PRINTS" id="PR00080">
    <property type="entry name" value="SDRFAMILY"/>
</dbReference>
<protein>
    <submittedName>
        <fullName evidence="3">SDR family oxidoreductase</fullName>
    </submittedName>
</protein>
<dbReference type="NCBIfam" id="NF005559">
    <property type="entry name" value="PRK07231.1"/>
    <property type="match status" value="1"/>
</dbReference>
<evidence type="ECO:0000256" key="1">
    <source>
        <dbReference type="ARBA" id="ARBA00006484"/>
    </source>
</evidence>
<dbReference type="EMBL" id="JBHRYJ010000001">
    <property type="protein sequence ID" value="MFC3675331.1"/>
    <property type="molecule type" value="Genomic_DNA"/>
</dbReference>